<comment type="caution">
    <text evidence="2">The sequence shown here is derived from an EMBL/GenBank/DDBJ whole genome shotgun (WGS) entry which is preliminary data.</text>
</comment>
<proteinExistence type="predicted"/>
<reference evidence="2 3" key="1">
    <citation type="submission" date="2019-07" db="EMBL/GenBank/DDBJ databases">
        <title>Qingshengfaniella alkalisoli gen. nov., sp. nov., isolated from saline soil.</title>
        <authorList>
            <person name="Xu L."/>
            <person name="Huang X.-X."/>
            <person name="Sun J.-Q."/>
        </authorList>
    </citation>
    <scope>NUCLEOTIDE SEQUENCE [LARGE SCALE GENOMIC DNA]</scope>
    <source>
        <strain evidence="2 3">DSM 27279</strain>
    </source>
</reference>
<evidence type="ECO:0000256" key="1">
    <source>
        <dbReference type="SAM" id="MobiDB-lite"/>
    </source>
</evidence>
<sequence>MRNVLTPRMPQSKIIATDRSAETMMPDAPDAMPPYRPEQQLFSDPVIDRLMAVTMTLAAEVYILRERIGDLESRLAGDDSSASGTPAGERSAQAAAFAAHVLGPLLGEQQSRGPQ</sequence>
<dbReference type="Proteomes" id="UP000318405">
    <property type="component" value="Unassembled WGS sequence"/>
</dbReference>
<protein>
    <submittedName>
        <fullName evidence="2">Uncharacterized protein</fullName>
    </submittedName>
</protein>
<gene>
    <name evidence="2" type="ORF">FOZ76_25730</name>
</gene>
<accession>A0A556A814</accession>
<feature type="region of interest" description="Disordered" evidence="1">
    <location>
        <begin position="74"/>
        <end position="94"/>
    </location>
</feature>
<name>A0A556A814_9BURK</name>
<dbReference type="EMBL" id="VLTJ01000042">
    <property type="protein sequence ID" value="TSH89021.1"/>
    <property type="molecule type" value="Genomic_DNA"/>
</dbReference>
<dbReference type="RefSeq" id="WP_143951137.1">
    <property type="nucleotide sequence ID" value="NZ_BAABMB010000005.1"/>
</dbReference>
<evidence type="ECO:0000313" key="3">
    <source>
        <dbReference type="Proteomes" id="UP000318405"/>
    </source>
</evidence>
<organism evidence="2 3">
    <name type="scientific">Verticiella sediminum</name>
    <dbReference type="NCBI Taxonomy" id="1247510"/>
    <lineage>
        <taxon>Bacteria</taxon>
        <taxon>Pseudomonadati</taxon>
        <taxon>Pseudomonadota</taxon>
        <taxon>Betaproteobacteria</taxon>
        <taxon>Burkholderiales</taxon>
        <taxon>Alcaligenaceae</taxon>
        <taxon>Verticiella</taxon>
    </lineage>
</organism>
<dbReference type="AlphaFoldDB" id="A0A556A814"/>
<keyword evidence="3" id="KW-1185">Reference proteome</keyword>
<evidence type="ECO:0000313" key="2">
    <source>
        <dbReference type="EMBL" id="TSH89021.1"/>
    </source>
</evidence>
<dbReference type="OrthoDB" id="467106at2"/>